<keyword evidence="9" id="KW-0234">DNA repair</keyword>
<dbReference type="Pfam" id="PF12705">
    <property type="entry name" value="PDDEXK_1"/>
    <property type="match status" value="1"/>
</dbReference>
<dbReference type="PROSITE" id="PS51217">
    <property type="entry name" value="UVRD_HELICASE_CTER"/>
    <property type="match status" value="1"/>
</dbReference>
<dbReference type="InterPro" id="IPR014016">
    <property type="entry name" value="UvrD-like_ATP-bd"/>
</dbReference>
<dbReference type="PANTHER" id="PTHR30591">
    <property type="entry name" value="RECBCD ENZYME SUBUNIT RECC"/>
    <property type="match status" value="1"/>
</dbReference>
<dbReference type="GO" id="GO:0006310">
    <property type="term" value="P:DNA recombination"/>
    <property type="evidence" value="ECO:0007669"/>
    <property type="project" value="InterPro"/>
</dbReference>
<dbReference type="InterPro" id="IPR006697">
    <property type="entry name" value="RecC"/>
</dbReference>
<accession>A0A9P6UP85</accession>
<evidence type="ECO:0000313" key="14">
    <source>
        <dbReference type="EMBL" id="KAG0313775.1"/>
    </source>
</evidence>
<dbReference type="InterPro" id="IPR041500">
    <property type="entry name" value="RecC_C"/>
</dbReference>
<feature type="domain" description="UvrD-like helicase ATP-binding" evidence="12">
    <location>
        <begin position="1204"/>
        <end position="1665"/>
    </location>
</feature>
<keyword evidence="3" id="KW-0227">DNA damage</keyword>
<dbReference type="Proteomes" id="UP000823405">
    <property type="component" value="Unassembled WGS sequence"/>
</dbReference>
<keyword evidence="7 11" id="KW-0067">ATP-binding</keyword>
<dbReference type="GO" id="GO:0009338">
    <property type="term" value="C:exodeoxyribonuclease V complex"/>
    <property type="evidence" value="ECO:0007669"/>
    <property type="project" value="InterPro"/>
</dbReference>
<dbReference type="Pfam" id="PF13538">
    <property type="entry name" value="UvrD_C_2"/>
    <property type="match status" value="1"/>
</dbReference>
<evidence type="ECO:0000256" key="9">
    <source>
        <dbReference type="ARBA" id="ARBA00023204"/>
    </source>
</evidence>
<evidence type="ECO:0000256" key="4">
    <source>
        <dbReference type="ARBA" id="ARBA00022801"/>
    </source>
</evidence>
<dbReference type="OrthoDB" id="6513042at2759"/>
<protein>
    <recommendedName>
        <fullName evidence="16">DNA helicase</fullName>
    </recommendedName>
</protein>
<dbReference type="HAMAP" id="MF_01485">
    <property type="entry name" value="RecB"/>
    <property type="match status" value="1"/>
</dbReference>
<evidence type="ECO:0000259" key="12">
    <source>
        <dbReference type="PROSITE" id="PS51198"/>
    </source>
</evidence>
<evidence type="ECO:0000256" key="2">
    <source>
        <dbReference type="ARBA" id="ARBA00022741"/>
    </source>
</evidence>
<dbReference type="CDD" id="cd22352">
    <property type="entry name" value="RecB_C-like"/>
    <property type="match status" value="1"/>
</dbReference>
<keyword evidence="10" id="KW-0413">Isomerase</keyword>
<evidence type="ECO:0000256" key="5">
    <source>
        <dbReference type="ARBA" id="ARBA00022806"/>
    </source>
</evidence>
<dbReference type="GO" id="GO:0008854">
    <property type="term" value="F:exodeoxyribonuclease V activity"/>
    <property type="evidence" value="ECO:0007669"/>
    <property type="project" value="InterPro"/>
</dbReference>
<name>A0A9P6UP85_9FUNG</name>
<keyword evidence="8" id="KW-0238">DNA-binding</keyword>
<evidence type="ECO:0000256" key="7">
    <source>
        <dbReference type="ARBA" id="ARBA00022840"/>
    </source>
</evidence>
<evidence type="ECO:0000256" key="1">
    <source>
        <dbReference type="ARBA" id="ARBA00022722"/>
    </source>
</evidence>
<evidence type="ECO:0000313" key="15">
    <source>
        <dbReference type="Proteomes" id="UP000823405"/>
    </source>
</evidence>
<dbReference type="Pfam" id="PF17946">
    <property type="entry name" value="RecC_C"/>
    <property type="match status" value="1"/>
</dbReference>
<dbReference type="PROSITE" id="PS51198">
    <property type="entry name" value="UVRD_HELICASE_ATP_BIND"/>
    <property type="match status" value="1"/>
</dbReference>
<keyword evidence="6" id="KW-0269">Exonuclease</keyword>
<dbReference type="GO" id="GO:0004386">
    <property type="term" value="F:helicase activity"/>
    <property type="evidence" value="ECO:0007669"/>
    <property type="project" value="UniProtKB-UniRule"/>
</dbReference>
<dbReference type="PANTHER" id="PTHR30591:SF1">
    <property type="entry name" value="RECBCD ENZYME SUBUNIT RECC"/>
    <property type="match status" value="1"/>
</dbReference>
<reference evidence="14" key="1">
    <citation type="journal article" date="2020" name="Fungal Divers.">
        <title>Resolving the Mortierellaceae phylogeny through synthesis of multi-gene phylogenetics and phylogenomics.</title>
        <authorList>
            <person name="Vandepol N."/>
            <person name="Liber J."/>
            <person name="Desiro A."/>
            <person name="Na H."/>
            <person name="Kennedy M."/>
            <person name="Barry K."/>
            <person name="Grigoriev I.V."/>
            <person name="Miller A.N."/>
            <person name="O'Donnell K."/>
            <person name="Stajich J.E."/>
            <person name="Bonito G."/>
        </authorList>
    </citation>
    <scope>NUCLEOTIDE SEQUENCE</scope>
    <source>
        <strain evidence="14">NVP60</strain>
    </source>
</reference>
<dbReference type="NCBIfam" id="TIGR01447">
    <property type="entry name" value="recD"/>
    <property type="match status" value="1"/>
</dbReference>
<dbReference type="Gene3D" id="3.40.50.10930">
    <property type="match status" value="1"/>
</dbReference>
<dbReference type="Pfam" id="PF13361">
    <property type="entry name" value="UvrD_C"/>
    <property type="match status" value="1"/>
</dbReference>
<dbReference type="Pfam" id="PF04257">
    <property type="entry name" value="Exonuc_V_gamma"/>
    <property type="match status" value="1"/>
</dbReference>
<dbReference type="SUPFAM" id="SSF52980">
    <property type="entry name" value="Restriction endonuclease-like"/>
    <property type="match status" value="2"/>
</dbReference>
<comment type="caution">
    <text evidence="14">The sequence shown here is derived from an EMBL/GenBank/DDBJ whole genome shotgun (WGS) entry which is preliminary data.</text>
</comment>
<dbReference type="InterPro" id="IPR027417">
    <property type="entry name" value="P-loop_NTPase"/>
</dbReference>
<evidence type="ECO:0000256" key="11">
    <source>
        <dbReference type="PROSITE-ProRule" id="PRU00560"/>
    </source>
</evidence>
<keyword evidence="15" id="KW-1185">Reference proteome</keyword>
<keyword evidence="5 11" id="KW-0347">Helicase</keyword>
<dbReference type="CDD" id="cd17933">
    <property type="entry name" value="DEXSc_RecD-like"/>
    <property type="match status" value="1"/>
</dbReference>
<feature type="binding site" evidence="11">
    <location>
        <begin position="1225"/>
        <end position="1232"/>
    </location>
    <ligand>
        <name>ATP</name>
        <dbReference type="ChEBI" id="CHEBI:30616"/>
    </ligand>
</feature>
<organism evidence="14 15">
    <name type="scientific">Linnemannia gamsii</name>
    <dbReference type="NCBI Taxonomy" id="64522"/>
    <lineage>
        <taxon>Eukaryota</taxon>
        <taxon>Fungi</taxon>
        <taxon>Fungi incertae sedis</taxon>
        <taxon>Mucoromycota</taxon>
        <taxon>Mortierellomycotina</taxon>
        <taxon>Mortierellomycetes</taxon>
        <taxon>Mortierellales</taxon>
        <taxon>Mortierellaceae</taxon>
        <taxon>Linnemannia</taxon>
    </lineage>
</organism>
<dbReference type="EMBL" id="JAAAIN010000492">
    <property type="protein sequence ID" value="KAG0313775.1"/>
    <property type="molecule type" value="Genomic_DNA"/>
</dbReference>
<keyword evidence="1" id="KW-0540">Nuclease</keyword>
<gene>
    <name evidence="14" type="ORF">BGZ97_009919</name>
</gene>
<dbReference type="InterPro" id="IPR014017">
    <property type="entry name" value="DNA_helicase_UvrD-like_C"/>
</dbReference>
<dbReference type="Gene3D" id="1.10.486.10">
    <property type="entry name" value="PCRA, domain 4"/>
    <property type="match status" value="1"/>
</dbReference>
<dbReference type="NCBIfam" id="TIGR00609">
    <property type="entry name" value="recB"/>
    <property type="match status" value="1"/>
</dbReference>
<dbReference type="InterPro" id="IPR013986">
    <property type="entry name" value="DExx_box_DNA_helicase_dom_sf"/>
</dbReference>
<dbReference type="NCBIfam" id="TIGR01450">
    <property type="entry name" value="recC"/>
    <property type="match status" value="1"/>
</dbReference>
<dbReference type="Gene3D" id="1.10.10.160">
    <property type="match status" value="1"/>
</dbReference>
<dbReference type="GO" id="GO:0003677">
    <property type="term" value="F:DNA binding"/>
    <property type="evidence" value="ECO:0007669"/>
    <property type="project" value="UniProtKB-KW"/>
</dbReference>
<evidence type="ECO:0008006" key="16">
    <source>
        <dbReference type="Google" id="ProtNLM"/>
    </source>
</evidence>
<dbReference type="Gene3D" id="1.10.3170.10">
    <property type="entry name" value="Recbcd, chain B, domain 2"/>
    <property type="match status" value="1"/>
</dbReference>
<keyword evidence="4 11" id="KW-0378">Hydrolase</keyword>
<dbReference type="InterPro" id="IPR038726">
    <property type="entry name" value="PDDEXK_AddAB-type"/>
</dbReference>
<proteinExistence type="inferred from homology"/>
<evidence type="ECO:0000256" key="3">
    <source>
        <dbReference type="ARBA" id="ARBA00022763"/>
    </source>
</evidence>
<dbReference type="InterPro" id="IPR004586">
    <property type="entry name" value="RecB"/>
</dbReference>
<dbReference type="Pfam" id="PF13604">
    <property type="entry name" value="AAA_30"/>
    <property type="match status" value="1"/>
</dbReference>
<dbReference type="CDD" id="cd18809">
    <property type="entry name" value="SF1_C_RecD"/>
    <property type="match status" value="1"/>
</dbReference>
<dbReference type="InterPro" id="IPR027785">
    <property type="entry name" value="UvrD-like_helicase_C"/>
</dbReference>
<dbReference type="Gene3D" id="1.10.10.1020">
    <property type="entry name" value="RecBCD complex, subunit RecD, N-terminal domain"/>
    <property type="match status" value="1"/>
</dbReference>
<dbReference type="InterPro" id="IPR006344">
    <property type="entry name" value="RecD"/>
</dbReference>
<dbReference type="Gene3D" id="3.40.50.300">
    <property type="entry name" value="P-loop containing nucleotide triphosphate hydrolases"/>
    <property type="match status" value="7"/>
</dbReference>
<dbReference type="HAMAP" id="MF_01486">
    <property type="entry name" value="RecC"/>
    <property type="match status" value="1"/>
</dbReference>
<dbReference type="InterPro" id="IPR011604">
    <property type="entry name" value="PDDEXK-like_dom_sf"/>
</dbReference>
<evidence type="ECO:0000256" key="6">
    <source>
        <dbReference type="ARBA" id="ARBA00022839"/>
    </source>
</evidence>
<dbReference type="InterPro" id="IPR041851">
    <property type="entry name" value="RecD_N_sf"/>
</dbReference>
<dbReference type="Gene3D" id="3.90.320.10">
    <property type="match status" value="1"/>
</dbReference>
<sequence>MFMLKRSWFIHCAHAKRAGGDALTDALLDNLADDKSDPWCATSIIVPSVALRRRLELDIATRFGICMNVDFAYLAQWLWAQIGRIYEIPKHSPFAPERLVWHCYHWLDARTWPYQDKERLGTYLQAADDTMRYEFAERVAVLFDQYLTYRPDWLTAWCEGRSLMARRAMAPSQTPNDIGIGATWQSDERWQAQLWRLIFAELAVPGESAPGAYRFLNEASTLSAESVARAGWPKSVSIFALPAMPPLHIALLRELARWVEVHLYVLNPCREYWYDIVDAARVTELALDNQADYHETGNLLLAEWGRQTQAQLHLLQELSEGTVSSETAHYIENDAPTWLAALQNALLNLQQWPVPPAAGEEAATGVEVHVCHSLVRQLEVLHDRLLALLDENLSWTPSDVLVVLPNLATAAPLIEAVFGATDGKRRIPYSITGLPLLHTNPMARVLYEMLDLPARNISVANLIEWLRTDALAARYEIRQADKTQIDAVTSMHTQDGSDAAVFETLRLWLATALARRGLAPSNETLNSHDSLSAPERHTFADALMRLYLGYALPAGALPLEGYLPILSVSGAQASLLGSLSRFIDDLAALADECALARPAAAWRIVLLNAIERFFVTDTESAQPIADLRATIIELTEAMAAGGAKQPLSAAVLRLALGHVLHQPVRGGVPTGGVTFSALTSLRGLPYRAVCLLDMGEGVLPGKVRTDEFDLMASFSQPGDRQRRDDERTLFLDLVLAARDCLLLAYTGRSIRDNSPLPSAAVVSELLDYLSQALAGPDATQAEMAAARKRFVIEHPLQSFSAEYLSNERNATDGRCNDALFTYDSDRAEIATALNSLNAPAAEGSAAAFFSAPLPLEESQEIIFDDFERFWQHPVRALLRDRLGLALARAQHELSDFEPFTLEYAGRDALAKRLLPLLLAIGESPEDIEANQTQGVPPVLFERARRIAQASPELPNGATGAFICTRELDALAALAARIRLARTTGVASYPFTLELEPRWPDVPGLLGEHSAAAGGDSRLQLMGVLHDVSQDGLILYRHGRPGARDYLGAWLRHLVLCVLAPVGVKLRTVWLGNSMSFTLNTVHEAQTYLAELIALYRAGCCAPLHFFPKSAWAFINDGEEAARRMWAGNQTARQTVAEMDDAWLQLMLRGEPPAGALDARFKALARAKHFGKSVWTQDGGFVDGILFERARIGANAVSATAQHSHSDGGEFDAFKCPLDGVNLIEASAGTGKTWNICALYVRLLVERALDVEQILVVTFTKAATAELHERIRSRLTELVHVLTKVAACDDPFMIGLLAVIEQSKMTRAQAKLRLEYALHRFDQAAIYTVHAFCQRALQEAPFAAGMPFECELQTDDEIVRFELAVEFWRTRIEPAAAAHAEFAAWLVEHGAGPATLAEEFARCAQKPLARLMFGANHLNTIDQACWHNDAVSSPPLMTLFAAARSLWQMQQSEIQQQLDEALPALNANTYKPTTVALALSSWARYFDEGNPSIALGEKAELLTASVLEKRTKKGCTVPSHAFFKLADELVSALHTAATLNRAHWLSLLSAWLSWAGDALREKKRTQRVMSFNDLLTHLHAALNQHPGLVRALRRRYAAALIDEFQDTDPVQFEILSQIFAPHGPLFLVGDPKQAIYSFRAADLHTYLLARKEAYACYTLTVNQRSSAALIAACNRIFSANPAAFVLPGLDYRSVHAHTRARDFFIEPPRLRLTSAKQLEPETKTQTPDCRVWLLPHGDAILTKPQALKAAANACAAEIARLLSIDTAAPMSEGATTIGAAPLSAGQIAVLVQTHRQGSLMKQALAEWGVGSVELAQVSVFETQDAAHLEHILLAIDAPGDLRRLRTALATDWIGLDALALNAMDANEQALLEPNLQLWTQGQIEGWAEWIDRFAHYRMLWHERGFAFMWRTLLRALRIAQRIAVGPNGERRLTDLSHLAELVQAHAAQQGGIEPVLRWLATQRAARKGGDEAQLRLESDRDLVQIVTVHKAKGLEYAVVFCPFLNDGAIRTAPSNKLPSAREYHDEQGHAVIHYGADQADEDRAKEAASVEHSAERVRLIYVALTRAVYRCYIVAGLYISGPQGSTKQARQSMLNWLVAGAGYDFSSWLVKPPTEDEISACWQALANDDPVLDTAELDAINPKKRIERKFITIEPLPMPTQHALKPLFLAPRAVLRARVMRRPSLVSWRLASFSSLLNHAGPVESAAISVAASPSAGADDIVHFPRGAAAGEYLHRLFELTDFTTSASWPAAIERVLQERRLPAGAEPTVSVAMMTRLLSDLAMTELVPGLRLATVAANRIFRELEFTFTVHALDLSALRVLLQTHGYLDIDFEASELTGYMKGVIDLVFEHEGRFWIADWKSNHLGNTVEHYNQAALHAAMAAHGYHLQALLYTLALHRYLRIKQPDYDYLKHCGGYLYLFVRGVRPDWQVEGQAAAVLTPQPPDASLFLADGFAQRINTLALQLGASAQTARITALAAAEVSRAGSSGHVCIALDAFAERLGETSQVVQRWLLSSGLVSNGQAADSELLPLVLDEGGRLYLARYYAYERRIAQVLAARAGAGRLTVVSGGPGTGKTTAMVGQLVRLLDANPALRIVLAAPTGKAAQRMLSALAERASALPAAIKQRLPKHSFTLHRLLGTGLKANAQSPVPLPYDVVVIDEASMIDVALAAQLVAALAPHSWLILLGDKDQLAAVEAGAVFAELSISKGLANCVSRLEHNYRFGLESAIGQLSLAMRAGSPKDALAALALQPPTLPAQEACLSAATGAAVLIDDHGETLAASSLNLMADGFAPYAKALKDLLYTLTERQASPDLGPLFEALNHYRVLSAVRAGPRGVETLNALLATRVCAMAGITVASEAVWFAGRPVMITRNDYALGLFNGDMGIALPVAGNKFRIVFPIPDGGWRVLSSAVLPPHETAFALTVHKSQGSEFNQLAFVLPAVAHGGLTRELVYTAITRARQTLTILGSPSAFGQA</sequence>
<keyword evidence="2 11" id="KW-0547">Nucleotide-binding</keyword>
<dbReference type="SUPFAM" id="SSF52540">
    <property type="entry name" value="P-loop containing nucleoside triphosphate hydrolases"/>
    <property type="match status" value="5"/>
</dbReference>
<evidence type="ECO:0000256" key="8">
    <source>
        <dbReference type="ARBA" id="ARBA00023125"/>
    </source>
</evidence>
<dbReference type="InterPro" id="IPR011335">
    <property type="entry name" value="Restrct_endonuc-II-like"/>
</dbReference>
<dbReference type="Pfam" id="PF00580">
    <property type="entry name" value="UvrD-helicase"/>
    <property type="match status" value="1"/>
</dbReference>
<feature type="non-terminal residue" evidence="14">
    <location>
        <position position="2977"/>
    </location>
</feature>
<dbReference type="GO" id="GO:0006302">
    <property type="term" value="P:double-strand break repair"/>
    <property type="evidence" value="ECO:0007669"/>
    <property type="project" value="InterPro"/>
</dbReference>
<dbReference type="GO" id="GO:0005524">
    <property type="term" value="F:ATP binding"/>
    <property type="evidence" value="ECO:0007669"/>
    <property type="project" value="UniProtKB-UniRule"/>
</dbReference>
<dbReference type="HAMAP" id="MF_01487">
    <property type="entry name" value="RecD"/>
    <property type="match status" value="1"/>
</dbReference>
<evidence type="ECO:0000256" key="10">
    <source>
        <dbReference type="ARBA" id="ARBA00023235"/>
    </source>
</evidence>
<feature type="domain" description="UvrD-like helicase C-terminal" evidence="13">
    <location>
        <begin position="1708"/>
        <end position="1992"/>
    </location>
</feature>
<evidence type="ECO:0000259" key="13">
    <source>
        <dbReference type="PROSITE" id="PS51217"/>
    </source>
</evidence>